<feature type="region of interest" description="Disordered" evidence="1">
    <location>
        <begin position="223"/>
        <end position="251"/>
    </location>
</feature>
<dbReference type="AlphaFoldDB" id="A0AAX6EQ11"/>
<evidence type="ECO:0000313" key="2">
    <source>
        <dbReference type="EMBL" id="KAJ6806028.1"/>
    </source>
</evidence>
<evidence type="ECO:0000313" key="3">
    <source>
        <dbReference type="Proteomes" id="UP001140949"/>
    </source>
</evidence>
<sequence>MAHLGIAPPRRPSLPDITGLPPHRVPPRDDVPPQALASRPPRWPNSASSSISPPADTDGPAPHAPVFPLSAVVPLAIPPSPWRRNPPTRRRWCSPLNLLRGLAWQRSRRRRPATRFLRRRGPLPASPLAEPSGALSVTCRSSLLAGGRTPPLLGRPPPFPSATENPSPFPQSPPTPTGIAPSALLAVAAPFSASGGRPRLPPLLRPRPPSPLLLPAPILAGLLRRSPPGSGRHARTHPRRSSRRCNRFGQRAGRPRILEPCATPHLCLGQSVRLGPRAHSFGMSVWLPA</sequence>
<feature type="region of interest" description="Disordered" evidence="1">
    <location>
        <begin position="1"/>
        <end position="65"/>
    </location>
</feature>
<dbReference type="Proteomes" id="UP001140949">
    <property type="component" value="Unassembled WGS sequence"/>
</dbReference>
<protein>
    <submittedName>
        <fullName evidence="2">Basic proline-rich protein-like</fullName>
    </submittedName>
</protein>
<feature type="compositionally biased region" description="Pro residues" evidence="1">
    <location>
        <begin position="167"/>
        <end position="176"/>
    </location>
</feature>
<feature type="region of interest" description="Disordered" evidence="1">
    <location>
        <begin position="146"/>
        <end position="180"/>
    </location>
</feature>
<reference evidence="2" key="2">
    <citation type="submission" date="2023-04" db="EMBL/GenBank/DDBJ databases">
        <authorList>
            <person name="Bruccoleri R.E."/>
            <person name="Oakeley E.J."/>
            <person name="Faust A.-M."/>
            <person name="Dessus-Babus S."/>
            <person name="Altorfer M."/>
            <person name="Burckhardt D."/>
            <person name="Oertli M."/>
            <person name="Naumann U."/>
            <person name="Petersen F."/>
            <person name="Wong J."/>
        </authorList>
    </citation>
    <scope>NUCLEOTIDE SEQUENCE</scope>
    <source>
        <strain evidence="2">GSM-AAB239-AS_SAM_17_03QT</strain>
        <tissue evidence="2">Leaf</tissue>
    </source>
</reference>
<reference evidence="2" key="1">
    <citation type="journal article" date="2023" name="GigaByte">
        <title>Genome assembly of the bearded iris, Iris pallida Lam.</title>
        <authorList>
            <person name="Bruccoleri R.E."/>
            <person name="Oakeley E.J."/>
            <person name="Faust A.M.E."/>
            <person name="Altorfer M."/>
            <person name="Dessus-Babus S."/>
            <person name="Burckhardt D."/>
            <person name="Oertli M."/>
            <person name="Naumann U."/>
            <person name="Petersen F."/>
            <person name="Wong J."/>
        </authorList>
    </citation>
    <scope>NUCLEOTIDE SEQUENCE</scope>
    <source>
        <strain evidence="2">GSM-AAB239-AS_SAM_17_03QT</strain>
    </source>
</reference>
<dbReference type="EMBL" id="JANAVB010035018">
    <property type="protein sequence ID" value="KAJ6806028.1"/>
    <property type="molecule type" value="Genomic_DNA"/>
</dbReference>
<feature type="compositionally biased region" description="Basic residues" evidence="1">
    <location>
        <begin position="232"/>
        <end position="246"/>
    </location>
</feature>
<proteinExistence type="predicted"/>
<name>A0AAX6EQ11_IRIPA</name>
<organism evidence="2 3">
    <name type="scientific">Iris pallida</name>
    <name type="common">Sweet iris</name>
    <dbReference type="NCBI Taxonomy" id="29817"/>
    <lineage>
        <taxon>Eukaryota</taxon>
        <taxon>Viridiplantae</taxon>
        <taxon>Streptophyta</taxon>
        <taxon>Embryophyta</taxon>
        <taxon>Tracheophyta</taxon>
        <taxon>Spermatophyta</taxon>
        <taxon>Magnoliopsida</taxon>
        <taxon>Liliopsida</taxon>
        <taxon>Asparagales</taxon>
        <taxon>Iridaceae</taxon>
        <taxon>Iridoideae</taxon>
        <taxon>Irideae</taxon>
        <taxon>Iris</taxon>
    </lineage>
</organism>
<accession>A0AAX6EQ11</accession>
<gene>
    <name evidence="2" type="ORF">M6B38_177165</name>
</gene>
<evidence type="ECO:0000256" key="1">
    <source>
        <dbReference type="SAM" id="MobiDB-lite"/>
    </source>
</evidence>
<feature type="compositionally biased region" description="Low complexity" evidence="1">
    <location>
        <begin position="46"/>
        <end position="55"/>
    </location>
</feature>
<comment type="caution">
    <text evidence="2">The sequence shown here is derived from an EMBL/GenBank/DDBJ whole genome shotgun (WGS) entry which is preliminary data.</text>
</comment>
<keyword evidence="3" id="KW-1185">Reference proteome</keyword>